<dbReference type="EMBL" id="VFPT01000001">
    <property type="protein sequence ID" value="TQM92422.1"/>
    <property type="molecule type" value="Genomic_DNA"/>
</dbReference>
<evidence type="ECO:0000313" key="2">
    <source>
        <dbReference type="EMBL" id="TQM92422.1"/>
    </source>
</evidence>
<feature type="region of interest" description="Disordered" evidence="1">
    <location>
        <begin position="1"/>
        <end position="25"/>
    </location>
</feature>
<keyword evidence="3" id="KW-1185">Reference proteome</keyword>
<evidence type="ECO:0000313" key="3">
    <source>
        <dbReference type="Proteomes" id="UP000320582"/>
    </source>
</evidence>
<gene>
    <name evidence="2" type="ORF">BD293_1028</name>
</gene>
<proteinExistence type="predicted"/>
<accession>A0A543KBJ6</accession>
<comment type="caution">
    <text evidence="2">The sequence shown here is derived from an EMBL/GenBank/DDBJ whole genome shotgun (WGS) entry which is preliminary data.</text>
</comment>
<protein>
    <submittedName>
        <fullName evidence="2">Uncharacterized protein</fullName>
    </submittedName>
</protein>
<reference evidence="2 3" key="1">
    <citation type="submission" date="2019-06" db="EMBL/GenBank/DDBJ databases">
        <title>Genomic Encyclopedia of Archaeal and Bacterial Type Strains, Phase II (KMG-II): from individual species to whole genera.</title>
        <authorList>
            <person name="Goeker M."/>
        </authorList>
    </citation>
    <scope>NUCLEOTIDE SEQUENCE [LARGE SCALE GENOMIC DNA]</scope>
    <source>
        <strain evidence="2 3">DSM 18423</strain>
    </source>
</reference>
<name>A0A543KBJ6_9RHOB</name>
<dbReference type="AlphaFoldDB" id="A0A543KBJ6"/>
<sequence>MKIRRRPSKISAIKKSNREITRGKKKKNLYREMTNRDFQEILSIDASKKLKPLTKPMLRNILRKNESKTRRP</sequence>
<dbReference type="Proteomes" id="UP000320582">
    <property type="component" value="Unassembled WGS sequence"/>
</dbReference>
<organism evidence="2 3">
    <name type="scientific">Roseinatronobacter monicus</name>
    <dbReference type="NCBI Taxonomy" id="393481"/>
    <lineage>
        <taxon>Bacteria</taxon>
        <taxon>Pseudomonadati</taxon>
        <taxon>Pseudomonadota</taxon>
        <taxon>Alphaproteobacteria</taxon>
        <taxon>Rhodobacterales</taxon>
        <taxon>Paracoccaceae</taxon>
        <taxon>Roseinatronobacter</taxon>
    </lineage>
</organism>
<evidence type="ECO:0000256" key="1">
    <source>
        <dbReference type="SAM" id="MobiDB-lite"/>
    </source>
</evidence>